<evidence type="ECO:0000313" key="2">
    <source>
        <dbReference type="EMBL" id="MCG3419644.1"/>
    </source>
</evidence>
<name>A0AAW5B8T8_9BACI</name>
<dbReference type="EMBL" id="JAIFZM010000008">
    <property type="protein sequence ID" value="MCG3419644.1"/>
    <property type="molecule type" value="Genomic_DNA"/>
</dbReference>
<dbReference type="CDD" id="cd00077">
    <property type="entry name" value="HDc"/>
    <property type="match status" value="1"/>
</dbReference>
<dbReference type="InterPro" id="IPR003607">
    <property type="entry name" value="HD/PDEase_dom"/>
</dbReference>
<dbReference type="NCBIfam" id="TIGR00277">
    <property type="entry name" value="HDIG"/>
    <property type="match status" value="1"/>
</dbReference>
<organism evidence="2 3">
    <name type="scientific">Oceanobacillus jordanicus</name>
    <dbReference type="NCBI Taxonomy" id="2867266"/>
    <lineage>
        <taxon>Bacteria</taxon>
        <taxon>Bacillati</taxon>
        <taxon>Bacillota</taxon>
        <taxon>Bacilli</taxon>
        <taxon>Bacillales</taxon>
        <taxon>Bacillaceae</taxon>
        <taxon>Oceanobacillus</taxon>
    </lineage>
</organism>
<reference evidence="2 3" key="1">
    <citation type="journal article" date="2022" name="Evol. Bioinform. Online">
        <title>Draft Genome Sequence of Oceanobacillus jordanicus Strain GSFE11, a Halotolerant Plant Growth-Promoting Bacterial Endophyte Isolated From the Jordan Valley.</title>
        <authorList>
            <person name="Alhindi T."/>
            <person name="Albdaiwi R."/>
        </authorList>
    </citation>
    <scope>NUCLEOTIDE SEQUENCE [LARGE SCALE GENOMIC DNA]</scope>
    <source>
        <strain evidence="2 3">GSFE11</strain>
    </source>
</reference>
<proteinExistence type="predicted"/>
<gene>
    <name evidence="2" type="ORF">K3T81_10800</name>
</gene>
<dbReference type="RefSeq" id="WP_238020022.1">
    <property type="nucleotide sequence ID" value="NZ_JAIFZM010000008.1"/>
</dbReference>
<dbReference type="SMART" id="SM00471">
    <property type="entry name" value="HDc"/>
    <property type="match status" value="1"/>
</dbReference>
<dbReference type="AlphaFoldDB" id="A0AAW5B8T8"/>
<feature type="domain" description="HD-GYP" evidence="1">
    <location>
        <begin position="113"/>
        <end position="309"/>
    </location>
</feature>
<dbReference type="SUPFAM" id="SSF109604">
    <property type="entry name" value="HD-domain/PDEase-like"/>
    <property type="match status" value="1"/>
</dbReference>
<dbReference type="PANTHER" id="PTHR43155:SF2">
    <property type="entry name" value="CYCLIC DI-GMP PHOSPHODIESTERASE PA4108"/>
    <property type="match status" value="1"/>
</dbReference>
<dbReference type="Gene3D" id="1.10.3210.10">
    <property type="entry name" value="Hypothetical protein af1432"/>
    <property type="match status" value="1"/>
</dbReference>
<accession>A0AAW5B8T8</accession>
<evidence type="ECO:0000259" key="1">
    <source>
        <dbReference type="PROSITE" id="PS51832"/>
    </source>
</evidence>
<comment type="caution">
    <text evidence="2">The sequence shown here is derived from an EMBL/GenBank/DDBJ whole genome shotgun (WGS) entry which is preliminary data.</text>
</comment>
<sequence>MRIASTKKIHAGTILAQTIYNENGVVLIKKGMRLTDKLLRRLLNNGITYIYIEDGTTPDIEVNQTIPDELRLEATNMIKDTFIELKNAGLGQRSYILDRRSKELTNVVEQILSNIQQNEKSLSLLADIFVSDNYVFQHSLNVTIYSLAIGVELNYSTKQLTEIGVGAMLHDIGKMFIDPAILQKPDKLSDEEFEIIKGHTQVGFDYLRKHQYMPTVISHCAYQHHERLDGSGYPRGIQGEEIHTYAKVIGIADVFDAVTSSRVYREAMLPHEGLEILYAGAVNLFDKEMIEAFKRSVVAYPNGLTIELSDGRIGVVIRQNTNLCDRPVVRILEENGNPTASPYEIDLERTVNVTVKDVLVD</sequence>
<dbReference type="InterPro" id="IPR037522">
    <property type="entry name" value="HD_GYP_dom"/>
</dbReference>
<keyword evidence="3" id="KW-1185">Reference proteome</keyword>
<dbReference type="Pfam" id="PF13487">
    <property type="entry name" value="HD_5"/>
    <property type="match status" value="1"/>
</dbReference>
<dbReference type="Proteomes" id="UP001199631">
    <property type="component" value="Unassembled WGS sequence"/>
</dbReference>
<dbReference type="InterPro" id="IPR006675">
    <property type="entry name" value="HDIG_dom"/>
</dbReference>
<dbReference type="PROSITE" id="PS51832">
    <property type="entry name" value="HD_GYP"/>
    <property type="match status" value="1"/>
</dbReference>
<dbReference type="PANTHER" id="PTHR43155">
    <property type="entry name" value="CYCLIC DI-GMP PHOSPHODIESTERASE PA4108-RELATED"/>
    <property type="match status" value="1"/>
</dbReference>
<evidence type="ECO:0000313" key="3">
    <source>
        <dbReference type="Proteomes" id="UP001199631"/>
    </source>
</evidence>
<protein>
    <submittedName>
        <fullName evidence="2">HD-GYP domain-containing protein</fullName>
    </submittedName>
</protein>